<sequence length="405" mass="47231">MRISRTAYGTNSLKSKKIIDNIVLFFLFIYISNTASICFEQTFSFALIGLFCAFFLLKKRRVDPFFIGIGIYWFFINFLYSNVFNDSWGFNKVLGGLIPLTISYLGFKIIGSSFWHRFEKWVFVLTVISLVFYGMQLLLPSLFESLSPIFGRFIAEFYTEARPTAWYVFVYTYSPIAGLAYVRNSGFMWEPGAFAMICIIAIIYRSIVYGVKIDKYLIIYVIAILTTMSTAGYLALALYLLFYIRNSEGRIKTILFLLFFICAIPFVFQLEFIGEKLNDYLYNSNVYGTTNARLDTIEYDRFTVFRLNLERLLYYPLGYGVYNIKDDFGYNFVGVNGIATFARMWGIAGISCVLIGIYKTLKKMYGGMYFSWLFVWMLLIVFFSNPIERSPLFFFYLMSFCRIQK</sequence>
<dbReference type="AlphaFoldDB" id="A0A6H0KTH6"/>
<keyword evidence="1" id="KW-0472">Membrane</keyword>
<dbReference type="Proteomes" id="UP000501780">
    <property type="component" value="Chromosome"/>
</dbReference>
<feature type="transmembrane region" description="Helical" evidence="1">
    <location>
        <begin position="338"/>
        <end position="357"/>
    </location>
</feature>
<feature type="transmembrane region" description="Helical" evidence="1">
    <location>
        <begin position="217"/>
        <end position="242"/>
    </location>
</feature>
<feature type="transmembrane region" description="Helical" evidence="1">
    <location>
        <begin position="93"/>
        <end position="110"/>
    </location>
</feature>
<feature type="transmembrane region" description="Helical" evidence="1">
    <location>
        <begin position="369"/>
        <end position="387"/>
    </location>
</feature>
<keyword evidence="3" id="KW-1185">Reference proteome</keyword>
<reference evidence="2 3" key="1">
    <citation type="submission" date="2020-03" db="EMBL/GenBank/DDBJ databases">
        <title>Genomic analysis of Bacteroides faecium CBA7301.</title>
        <authorList>
            <person name="Kim J."/>
            <person name="Roh S.W."/>
        </authorList>
    </citation>
    <scope>NUCLEOTIDE SEQUENCE [LARGE SCALE GENOMIC DNA]</scope>
    <source>
        <strain evidence="2 3">CBA7301</strain>
    </source>
</reference>
<evidence type="ECO:0008006" key="4">
    <source>
        <dbReference type="Google" id="ProtNLM"/>
    </source>
</evidence>
<feature type="transmembrane region" description="Helical" evidence="1">
    <location>
        <begin position="122"/>
        <end position="143"/>
    </location>
</feature>
<accession>A0A6H0KTH6</accession>
<evidence type="ECO:0000313" key="3">
    <source>
        <dbReference type="Proteomes" id="UP000501780"/>
    </source>
</evidence>
<name>A0A6H0KTH6_9BACE</name>
<feature type="transmembrane region" description="Helical" evidence="1">
    <location>
        <begin position="18"/>
        <end position="35"/>
    </location>
</feature>
<feature type="transmembrane region" description="Helical" evidence="1">
    <location>
        <begin position="194"/>
        <end position="211"/>
    </location>
</feature>
<keyword evidence="1" id="KW-1133">Transmembrane helix</keyword>
<protein>
    <recommendedName>
        <fullName evidence="4">O-antigen ligase domain-containing protein</fullName>
    </recommendedName>
</protein>
<feature type="transmembrane region" description="Helical" evidence="1">
    <location>
        <begin position="254"/>
        <end position="274"/>
    </location>
</feature>
<dbReference type="EMBL" id="CP050831">
    <property type="protein sequence ID" value="QIU96351.1"/>
    <property type="molecule type" value="Genomic_DNA"/>
</dbReference>
<dbReference type="KEGG" id="bfc:BacF7301_20315"/>
<organism evidence="2 3">
    <name type="scientific">Bacteroides faecium</name>
    <dbReference type="NCBI Taxonomy" id="2715212"/>
    <lineage>
        <taxon>Bacteria</taxon>
        <taxon>Pseudomonadati</taxon>
        <taxon>Bacteroidota</taxon>
        <taxon>Bacteroidia</taxon>
        <taxon>Bacteroidales</taxon>
        <taxon>Bacteroidaceae</taxon>
        <taxon>Bacteroides</taxon>
    </lineage>
</organism>
<keyword evidence="1" id="KW-0812">Transmembrane</keyword>
<dbReference type="RefSeq" id="WP_167965709.1">
    <property type="nucleotide sequence ID" value="NZ_CP050831.1"/>
</dbReference>
<gene>
    <name evidence="2" type="ORF">BacF7301_20315</name>
</gene>
<evidence type="ECO:0000313" key="2">
    <source>
        <dbReference type="EMBL" id="QIU96351.1"/>
    </source>
</evidence>
<feature type="transmembrane region" description="Helical" evidence="1">
    <location>
        <begin position="41"/>
        <end position="57"/>
    </location>
</feature>
<feature type="transmembrane region" description="Helical" evidence="1">
    <location>
        <begin position="64"/>
        <end position="81"/>
    </location>
</feature>
<evidence type="ECO:0000256" key="1">
    <source>
        <dbReference type="SAM" id="Phobius"/>
    </source>
</evidence>
<proteinExistence type="predicted"/>
<feature type="transmembrane region" description="Helical" evidence="1">
    <location>
        <begin position="163"/>
        <end position="182"/>
    </location>
</feature>